<dbReference type="EMBL" id="CP022541">
    <property type="protein sequence ID" value="ASP23495.1"/>
    <property type="molecule type" value="Genomic_DNA"/>
</dbReference>
<organism evidence="3 4">
    <name type="scientific">Antarctobacter heliothermus</name>
    <dbReference type="NCBI Taxonomy" id="74033"/>
    <lineage>
        <taxon>Bacteria</taxon>
        <taxon>Pseudomonadati</taxon>
        <taxon>Pseudomonadota</taxon>
        <taxon>Alphaproteobacteria</taxon>
        <taxon>Rhodobacterales</taxon>
        <taxon>Roseobacteraceae</taxon>
        <taxon>Antarctobacter</taxon>
    </lineage>
</organism>
<dbReference type="SUPFAM" id="SSF51905">
    <property type="entry name" value="FAD/NAD(P)-binding domain"/>
    <property type="match status" value="1"/>
</dbReference>
<dbReference type="Gene3D" id="3.50.50.60">
    <property type="entry name" value="FAD/NAD(P)-binding domain"/>
    <property type="match status" value="1"/>
</dbReference>
<dbReference type="AlphaFoldDB" id="A0A222EBD0"/>
<protein>
    <submittedName>
        <fullName evidence="3">4-methylaminobutanoate oxidase (Formaldehyde-forming)</fullName>
        <ecNumber evidence="3">1.5.3.19</ecNumber>
    </submittedName>
</protein>
<geneLocation type="plasmid" evidence="4">
    <name>psms3-1</name>
</geneLocation>
<dbReference type="PROSITE" id="PS51257">
    <property type="entry name" value="PROKAR_LIPOPROTEIN"/>
    <property type="match status" value="1"/>
</dbReference>
<evidence type="ECO:0000256" key="1">
    <source>
        <dbReference type="ARBA" id="ARBA00023002"/>
    </source>
</evidence>
<accession>A0A222EBD0</accession>
<name>A0A222EBD0_9RHOB</name>
<dbReference type="OrthoDB" id="9806452at2"/>
<dbReference type="GO" id="GO:0102317">
    <property type="term" value="F:4-methylaminobutyrate oxidase (demethylating) activity"/>
    <property type="evidence" value="ECO:0007669"/>
    <property type="project" value="UniProtKB-EC"/>
</dbReference>
<dbReference type="InterPro" id="IPR006076">
    <property type="entry name" value="FAD-dep_OxRdtase"/>
</dbReference>
<dbReference type="GO" id="GO:0005737">
    <property type="term" value="C:cytoplasm"/>
    <property type="evidence" value="ECO:0007669"/>
    <property type="project" value="TreeGrafter"/>
</dbReference>
<sequence length="412" mass="43725">MQDSRPRIPPYGTSSKSVVLSTADVVIVGGGIIGCWTALRLAEAGQKVTVIERSEIGHEGSGRNRGNVRVQLREAAERALIERSLNLWQEIEDTARKTVEYRVTGNLLVSYDATMAEDFCIEAEDHRALGYDAHVVEGDDLRALVPGLSQEVPCGFLTTQDGHVNGQLATWDIASRAKAAGVQFLRGVSVNRIAVDHDRVTSVLTDAGTFATGCVLVTAAGGAAPLLEPLGLKVPISLALHQILVTEKLPHVTGPYLRCASPRISFCQTAMGSLLLGLGPARTIAQGDPQKVEPEKIAAIMAETTRLVPTLAGAHVVRSWPGLFDLTPDGRAMIGPAAGVDGLWVATGFNGHGMSISPAVTESLATMMTGVTPAIPLDAFDPDRFEHPIQADEQDRPKSRVGHLGNLVAPPI</sequence>
<proteinExistence type="predicted"/>
<dbReference type="RefSeq" id="WP_094037551.1">
    <property type="nucleotide sequence ID" value="NZ_CP022541.1"/>
</dbReference>
<dbReference type="Proteomes" id="UP000203589">
    <property type="component" value="Plasmid pSMS3-1"/>
</dbReference>
<evidence type="ECO:0000313" key="3">
    <source>
        <dbReference type="EMBL" id="ASP23495.1"/>
    </source>
</evidence>
<keyword evidence="1 3" id="KW-0560">Oxidoreductase</keyword>
<evidence type="ECO:0000259" key="2">
    <source>
        <dbReference type="Pfam" id="PF01266"/>
    </source>
</evidence>
<keyword evidence="4" id="KW-1185">Reference proteome</keyword>
<keyword evidence="3" id="KW-0614">Plasmid</keyword>
<dbReference type="Pfam" id="PF01266">
    <property type="entry name" value="DAO"/>
    <property type="match status" value="1"/>
</dbReference>
<gene>
    <name evidence="3" type="ORF">ANTHELSMS3_05115</name>
</gene>
<dbReference type="PANTHER" id="PTHR13847:SF287">
    <property type="entry name" value="FAD-DEPENDENT OXIDOREDUCTASE DOMAIN-CONTAINING PROTEIN 1"/>
    <property type="match status" value="1"/>
</dbReference>
<dbReference type="EC" id="1.5.3.19" evidence="3"/>
<reference evidence="3 4" key="1">
    <citation type="submission" date="2017-07" db="EMBL/GenBank/DDBJ databases">
        <title>Genome Sequence of Antarctobacter heliothermus Strain SMS3 Isolated from a culture of the Diatom Skeletonema marinoi.</title>
        <authorList>
            <person name="Topel M."/>
            <person name="Pinder M.I.M."/>
            <person name="Johansson O.N."/>
            <person name="Kourtchenko O."/>
            <person name="Godhe A."/>
            <person name="Clarke A.K."/>
        </authorList>
    </citation>
    <scope>NUCLEOTIDE SEQUENCE [LARGE SCALE GENOMIC DNA]</scope>
    <source>
        <strain evidence="3 4">SMS3</strain>
        <plasmid evidence="4">Plasmid psms3-1</plasmid>
    </source>
</reference>
<dbReference type="InterPro" id="IPR036188">
    <property type="entry name" value="FAD/NAD-bd_sf"/>
</dbReference>
<dbReference type="Gene3D" id="3.30.9.10">
    <property type="entry name" value="D-Amino Acid Oxidase, subunit A, domain 2"/>
    <property type="match status" value="1"/>
</dbReference>
<dbReference type="KEGG" id="aht:ANTHELSMS3_05115"/>
<dbReference type="PANTHER" id="PTHR13847">
    <property type="entry name" value="SARCOSINE DEHYDROGENASE-RELATED"/>
    <property type="match status" value="1"/>
</dbReference>
<feature type="domain" description="FAD dependent oxidoreductase" evidence="2">
    <location>
        <begin position="24"/>
        <end position="365"/>
    </location>
</feature>
<evidence type="ECO:0000313" key="4">
    <source>
        <dbReference type="Proteomes" id="UP000203589"/>
    </source>
</evidence>